<dbReference type="PANTHER" id="PTHR23422">
    <property type="entry name" value="DIPEPTIDYL PEPTIDASE III-RELATED"/>
    <property type="match status" value="1"/>
</dbReference>
<protein>
    <submittedName>
        <fullName evidence="3">Peptidase family M49</fullName>
    </submittedName>
</protein>
<dbReference type="InterPro" id="IPR039461">
    <property type="entry name" value="Peptidase_M49"/>
</dbReference>
<accession>A0A3A2ZK13</accession>
<dbReference type="Gene3D" id="3.30.540.30">
    <property type="match status" value="2"/>
</dbReference>
<dbReference type="GO" id="GO:0005737">
    <property type="term" value="C:cytoplasm"/>
    <property type="evidence" value="ECO:0007669"/>
    <property type="project" value="TreeGrafter"/>
</dbReference>
<comment type="caution">
    <text evidence="3">The sequence shown here is derived from an EMBL/GenBank/DDBJ whole genome shotgun (WGS) entry which is preliminary data.</text>
</comment>
<keyword evidence="4" id="KW-1185">Reference proteome</keyword>
<dbReference type="EMBL" id="MVGC01000601">
    <property type="protein sequence ID" value="RJE18205.1"/>
    <property type="molecule type" value="Genomic_DNA"/>
</dbReference>
<dbReference type="GO" id="GO:0008239">
    <property type="term" value="F:dipeptidyl-peptidase activity"/>
    <property type="evidence" value="ECO:0007669"/>
    <property type="project" value="TreeGrafter"/>
</dbReference>
<dbReference type="GO" id="GO:0046872">
    <property type="term" value="F:metal ion binding"/>
    <property type="evidence" value="ECO:0007669"/>
    <property type="project" value="UniProtKB-KW"/>
</dbReference>
<name>A0A3A2ZK13_9EURO</name>
<reference evidence="4" key="1">
    <citation type="submission" date="2017-02" db="EMBL/GenBank/DDBJ databases">
        <authorList>
            <person name="Tafer H."/>
            <person name="Lopandic K."/>
        </authorList>
    </citation>
    <scope>NUCLEOTIDE SEQUENCE [LARGE SCALE GENOMIC DNA]</scope>
    <source>
        <strain evidence="4">CBS 366.77</strain>
    </source>
</reference>
<evidence type="ECO:0000313" key="4">
    <source>
        <dbReference type="Proteomes" id="UP000266188"/>
    </source>
</evidence>
<keyword evidence="2" id="KW-0378">Hydrolase</keyword>
<evidence type="ECO:0000256" key="2">
    <source>
        <dbReference type="ARBA" id="ARBA00022801"/>
    </source>
</evidence>
<dbReference type="OrthoDB" id="4694525at2759"/>
<dbReference type="PANTHER" id="PTHR23422:SF11">
    <property type="entry name" value="DIPEPTIDYL PEPTIDASE 3"/>
    <property type="match status" value="1"/>
</dbReference>
<evidence type="ECO:0000313" key="3">
    <source>
        <dbReference type="EMBL" id="RJE18205.1"/>
    </source>
</evidence>
<keyword evidence="1" id="KW-0479">Metal-binding</keyword>
<proteinExistence type="predicted"/>
<dbReference type="AlphaFoldDB" id="A0A3A2ZK13"/>
<sequence length="646" mass="73609">MATNYFPDPNAVPRQLVIADAFDTLRPREKLYAHYMSRAAWHGSRIIMRQTSPESIGIFDFIMEGDTGQKFIPRLTTHALKRIASVSRRATAILAEILGPMISIPPTKIGFSSENAQCSYYPGVPMTLKEVDLISKLTERCGVSQKNTRIRKVIEGGKPLFEILIASTGSDTDPPMRVIEEQGVSVRLRIVRGDHSKELSQICKALFKAYKRSPCPKKKGTLSNYMRSFQTGSALTFVEAQKFWISDRSPSVESVIGFIEPTRDPYGTRSEWEGVVGIVNREETIMMKLFATKADEFIRTLPWAVWGGNNGKGHFEEKIFKVPDITSLHALTFCASTVWDYDNIRYCRGFKNMLITNSQAISDTVDFSQHYLLPEDIEKLDEYEYHVRFITWAIHELFGHGTGKMLTETSPGRYNFDIHFSKGLPHGLPLHTWYGLGETYTSVFGDLAFSVEECRAILISYYLIHNKDLLELLGFTDSSSPTADELIYYTYLLIGIRGLNALAHYNAESKSWVGHQYRPHYAIFRYLLDRGISIQGIDCDRVAPTITVVLDRPLIDSRGRSAIFELVCNFHIWVCTGDIENCRQVYDELSKVDWYAEALREIVCAHPQPRWKFVQPNTFIEKGKVRLKTYDETDEGIIQSWAERGV</sequence>
<gene>
    <name evidence="3" type="ORF">PHISCL_09457</name>
</gene>
<dbReference type="Pfam" id="PF03571">
    <property type="entry name" value="Peptidase_M49"/>
    <property type="match status" value="1"/>
</dbReference>
<dbReference type="Proteomes" id="UP000266188">
    <property type="component" value="Unassembled WGS sequence"/>
</dbReference>
<evidence type="ECO:0000256" key="1">
    <source>
        <dbReference type="ARBA" id="ARBA00022723"/>
    </source>
</evidence>
<organism evidence="3 4">
    <name type="scientific">Aspergillus sclerotialis</name>
    <dbReference type="NCBI Taxonomy" id="2070753"/>
    <lineage>
        <taxon>Eukaryota</taxon>
        <taxon>Fungi</taxon>
        <taxon>Dikarya</taxon>
        <taxon>Ascomycota</taxon>
        <taxon>Pezizomycotina</taxon>
        <taxon>Eurotiomycetes</taxon>
        <taxon>Eurotiomycetidae</taxon>
        <taxon>Eurotiales</taxon>
        <taxon>Aspergillaceae</taxon>
        <taxon>Aspergillus</taxon>
        <taxon>Aspergillus subgen. Polypaecilum</taxon>
    </lineage>
</organism>